<evidence type="ECO:0000256" key="1">
    <source>
        <dbReference type="SAM" id="MobiDB-lite"/>
    </source>
</evidence>
<reference evidence="2" key="2">
    <citation type="submission" date="2022-01" db="EMBL/GenBank/DDBJ databases">
        <authorList>
            <person name="Yamashiro T."/>
            <person name="Shiraishi A."/>
            <person name="Satake H."/>
            <person name="Nakayama K."/>
        </authorList>
    </citation>
    <scope>NUCLEOTIDE SEQUENCE</scope>
</reference>
<proteinExistence type="predicted"/>
<keyword evidence="3" id="KW-1185">Reference proteome</keyword>
<dbReference type="Proteomes" id="UP001151760">
    <property type="component" value="Unassembled WGS sequence"/>
</dbReference>
<feature type="region of interest" description="Disordered" evidence="1">
    <location>
        <begin position="1"/>
        <end position="37"/>
    </location>
</feature>
<evidence type="ECO:0000313" key="2">
    <source>
        <dbReference type="EMBL" id="GJS66772.1"/>
    </source>
</evidence>
<gene>
    <name evidence="2" type="ORF">Tco_0681336</name>
</gene>
<comment type="caution">
    <text evidence="2">The sequence shown here is derived from an EMBL/GenBank/DDBJ whole genome shotgun (WGS) entry which is preliminary data.</text>
</comment>
<sequence>MVVGSYGIGDTVRTRKGQGSSQVRPPSKRKIQLPTLPDRTTRQKVTMLYMKLSKGQASASETLEFYNDEQDMHSLPSTKELYNALACHTMVEQVIPRSREAELKATYNGVFVGLDENRIVIGLREELKSLEGLLLLSPNVMGWRKRGLGLRMQRLGCGRRSMVSNSNEGCSSKIKLRRSLRCNALEEMVVMKKHVDLSKV</sequence>
<reference evidence="2" key="1">
    <citation type="journal article" date="2022" name="Int. J. Mol. Sci.">
        <title>Draft Genome of Tanacetum Coccineum: Genomic Comparison of Closely Related Tanacetum-Family Plants.</title>
        <authorList>
            <person name="Yamashiro T."/>
            <person name="Shiraishi A."/>
            <person name="Nakayama K."/>
            <person name="Satake H."/>
        </authorList>
    </citation>
    <scope>NUCLEOTIDE SEQUENCE</scope>
</reference>
<name>A0ABQ4XP03_9ASTR</name>
<evidence type="ECO:0000313" key="3">
    <source>
        <dbReference type="Proteomes" id="UP001151760"/>
    </source>
</evidence>
<protein>
    <submittedName>
        <fullName evidence="2">Uncharacterized protein</fullName>
    </submittedName>
</protein>
<dbReference type="EMBL" id="BQNB010009673">
    <property type="protein sequence ID" value="GJS66772.1"/>
    <property type="molecule type" value="Genomic_DNA"/>
</dbReference>
<organism evidence="2 3">
    <name type="scientific">Tanacetum coccineum</name>
    <dbReference type="NCBI Taxonomy" id="301880"/>
    <lineage>
        <taxon>Eukaryota</taxon>
        <taxon>Viridiplantae</taxon>
        <taxon>Streptophyta</taxon>
        <taxon>Embryophyta</taxon>
        <taxon>Tracheophyta</taxon>
        <taxon>Spermatophyta</taxon>
        <taxon>Magnoliopsida</taxon>
        <taxon>eudicotyledons</taxon>
        <taxon>Gunneridae</taxon>
        <taxon>Pentapetalae</taxon>
        <taxon>asterids</taxon>
        <taxon>campanulids</taxon>
        <taxon>Asterales</taxon>
        <taxon>Asteraceae</taxon>
        <taxon>Asteroideae</taxon>
        <taxon>Anthemideae</taxon>
        <taxon>Anthemidinae</taxon>
        <taxon>Tanacetum</taxon>
    </lineage>
</organism>
<accession>A0ABQ4XP03</accession>